<evidence type="ECO:0000313" key="5">
    <source>
        <dbReference type="EMBL" id="GFP38441.1"/>
    </source>
</evidence>
<gene>
    <name evidence="1" type="ORF">HKBW3S03_01727</name>
    <name evidence="2" type="ORF">HKBW3S09_00513</name>
    <name evidence="3" type="ORF">HKBW3S34_00079</name>
    <name evidence="4" type="ORF">HKBW3S44_00665</name>
    <name evidence="5" type="ORF">HKBW3S47_00142</name>
</gene>
<dbReference type="Proteomes" id="UP000574717">
    <property type="component" value="Unassembled WGS sequence"/>
</dbReference>
<name>A0A6V8PAR2_9ACTN</name>
<reference evidence="6 7" key="1">
    <citation type="journal article" date="2020" name="Front. Microbiol.">
        <title>Single-cell genomics of novel Actinobacteria with the Wood-Ljungdahl pathway discovered in a serpentinizing system.</title>
        <authorList>
            <person name="Merino N."/>
            <person name="Kawai M."/>
            <person name="Boyd E.S."/>
            <person name="Colman D.R."/>
            <person name="McGlynn S.E."/>
            <person name="Nealson K.H."/>
            <person name="Kurokawa K."/>
            <person name="Hongoh Y."/>
        </authorList>
    </citation>
    <scope>NUCLEOTIDE SEQUENCE [LARGE SCALE GENOMIC DNA]</scope>
    <source>
        <strain evidence="1 8">S03</strain>
        <strain evidence="2 9">S09_30</strain>
        <strain evidence="3 10">S34</strain>
        <strain evidence="4 6">S44</strain>
        <strain evidence="5 7">S47</strain>
    </source>
</reference>
<dbReference type="EMBL" id="BLRW01000045">
    <property type="protein sequence ID" value="GFP23046.1"/>
    <property type="molecule type" value="Genomic_DNA"/>
</dbReference>
<dbReference type="RefSeq" id="WP_176231270.1">
    <property type="nucleotide sequence ID" value="NZ_BLRU01000310.1"/>
</dbReference>
<dbReference type="EMBL" id="BLRU01000310">
    <property type="protein sequence ID" value="GFP20226.1"/>
    <property type="molecule type" value="Genomic_DNA"/>
</dbReference>
<comment type="caution">
    <text evidence="3">The sequence shown here is derived from an EMBL/GenBank/DDBJ whole genome shotgun (WGS) entry which is preliminary data.</text>
</comment>
<keyword evidence="10" id="KW-1185">Reference proteome</keyword>
<evidence type="ECO:0000313" key="1">
    <source>
        <dbReference type="EMBL" id="GFP20226.1"/>
    </source>
</evidence>
<sequence length="85" mass="9779">MALSEADTRAKLIDPALHHRGWIEDLIRREETDRGIDIIGGKPRRRERGRTDYLLRVRVNISTQPVALALIEVKRNDEPPDKGLE</sequence>
<accession>A0A6V8PAR2</accession>
<organism evidence="3 10">
    <name type="scientific">Candidatus Hakubella thermalkaliphila</name>
    <dbReference type="NCBI Taxonomy" id="2754717"/>
    <lineage>
        <taxon>Bacteria</taxon>
        <taxon>Bacillati</taxon>
        <taxon>Actinomycetota</taxon>
        <taxon>Actinomycetota incertae sedis</taxon>
        <taxon>Candidatus Hakubellales</taxon>
        <taxon>Candidatus Hakubellaceae</taxon>
        <taxon>Candidatus Hakubella</taxon>
    </lineage>
</organism>
<evidence type="ECO:0000313" key="9">
    <source>
        <dbReference type="Proteomes" id="UP000585609"/>
    </source>
</evidence>
<evidence type="ECO:0000313" key="4">
    <source>
        <dbReference type="EMBL" id="GFP36984.1"/>
    </source>
</evidence>
<dbReference type="EMBL" id="BLSD01000004">
    <property type="protein sequence ID" value="GFP38441.1"/>
    <property type="molecule type" value="Genomic_DNA"/>
</dbReference>
<dbReference type="EMBL" id="BLSC01000036">
    <property type="protein sequence ID" value="GFP36984.1"/>
    <property type="molecule type" value="Genomic_DNA"/>
</dbReference>
<evidence type="ECO:0000313" key="2">
    <source>
        <dbReference type="EMBL" id="GFP23046.1"/>
    </source>
</evidence>
<dbReference type="Proteomes" id="UP000585609">
    <property type="component" value="Unassembled WGS sequence"/>
</dbReference>
<evidence type="ECO:0000313" key="10">
    <source>
        <dbReference type="Proteomes" id="UP000588083"/>
    </source>
</evidence>
<dbReference type="AlphaFoldDB" id="A0A6V8PAR2"/>
<evidence type="ECO:0000313" key="6">
    <source>
        <dbReference type="Proteomes" id="UP000561271"/>
    </source>
</evidence>
<dbReference type="Proteomes" id="UP000561271">
    <property type="component" value="Unassembled WGS sequence"/>
</dbReference>
<dbReference type="Proteomes" id="UP000588083">
    <property type="component" value="Unassembled WGS sequence"/>
</dbReference>
<evidence type="ECO:0000313" key="7">
    <source>
        <dbReference type="Proteomes" id="UP000569018"/>
    </source>
</evidence>
<dbReference type="Gene3D" id="3.90.1570.30">
    <property type="match status" value="1"/>
</dbReference>
<protein>
    <submittedName>
        <fullName evidence="3">Type I restriction enzyme, R subunit</fullName>
    </submittedName>
</protein>
<evidence type="ECO:0000313" key="8">
    <source>
        <dbReference type="Proteomes" id="UP000574717"/>
    </source>
</evidence>
<dbReference type="Proteomes" id="UP000569018">
    <property type="component" value="Unassembled WGS sequence"/>
</dbReference>
<dbReference type="EMBL" id="BLRZ01000002">
    <property type="protein sequence ID" value="GFP29160.1"/>
    <property type="molecule type" value="Genomic_DNA"/>
</dbReference>
<evidence type="ECO:0000313" key="3">
    <source>
        <dbReference type="EMBL" id="GFP29160.1"/>
    </source>
</evidence>
<proteinExistence type="predicted"/>